<evidence type="ECO:0000313" key="3">
    <source>
        <dbReference type="EMBL" id="TYJ57300.1"/>
    </source>
</evidence>
<sequence length="735" mass="83128">MPRVVTLCYVLALEGISSPWTMYNTDPLHQTLNLYVSPTQYIFEPATTNATSRHGPQGHAFLDEKDLRQSLVVDRQTGNMSLDNDTHIPFGREKVITCYGIIGTLSLATTDFLLIITSRTPSCRLLSHPIYLATDYRLLPLSPLSTSAAILEHPVEKELIALVEQGLKTSRLWFSYGWDLTNTLQRQEDIDKKGEALPMWKRADDRFFWNKFLMEKMIDVTENQGVDLSRFILPVTYGSVELRSSNLNNRDILFLLISRRSRYRSGTRYFTRGINASGQVANFNETEQIVLFDPLPENGQEYRRGRVDGRERLSFVQTRGSVPLFWAEVNNLRYKPDLQIMDYTETPQALKAHLDDMIGTYNHTYLVNLVNQKGHEQPVKEAFERYMSLLSSSDPVIREKAHYVYFDFHHECKGLRFDRISLLIDRLAPAVEEMGWFHSVNPQSSTYANTQDVEGGARVLRKQDGVVRSNCMDCLDRTNVAQSALGRWVLNQQLRKVGIISIKESVEDHDDFMLMFRHVWADHGDTVSRAYAGTGALKADYTRTGKRTKEGLLHDGYKSIMRYIRNNFFDGDRQDGFDILTGAWVARRGGVAPLTDTRPLIMRSMPYVFSFALTMIFAALTLPRTSSLSISSFLVLWFILAFLSGSYIWGNGTSYVSWPRLNPPLEILSYAGPGARSIARGRGLSFAAVFDRRQKNGPGAGLLGAAVGAGKGDGRPAAYKLEELELGKRKGALID</sequence>
<dbReference type="InterPro" id="IPR002013">
    <property type="entry name" value="SAC_dom"/>
</dbReference>
<keyword evidence="4" id="KW-1185">Reference proteome</keyword>
<feature type="domain" description="SAC" evidence="2">
    <location>
        <begin position="163"/>
        <end position="533"/>
    </location>
</feature>
<reference evidence="3 4" key="1">
    <citation type="submission" date="2017-05" db="EMBL/GenBank/DDBJ databases">
        <title>The Genome Sequence of Tsuchiyaea wingfieldii DSM 27421.</title>
        <authorList>
            <person name="Cuomo C."/>
            <person name="Passer A."/>
            <person name="Billmyre B."/>
            <person name="Heitman J."/>
        </authorList>
    </citation>
    <scope>NUCLEOTIDE SEQUENCE [LARGE SCALE GENOMIC DNA]</scope>
    <source>
        <strain evidence="3 4">DSM 27421</strain>
    </source>
</reference>
<dbReference type="PROSITE" id="PS50275">
    <property type="entry name" value="SAC"/>
    <property type="match status" value="1"/>
</dbReference>
<dbReference type="PANTHER" id="PTHR45662:SF2">
    <property type="entry name" value="PHOSPHATIDYLINOSITOL-3-PHOSPHATASE SAC1"/>
    <property type="match status" value="1"/>
</dbReference>
<keyword evidence="1" id="KW-1133">Transmembrane helix</keyword>
<dbReference type="GO" id="GO:0046856">
    <property type="term" value="P:phosphatidylinositol dephosphorylation"/>
    <property type="evidence" value="ECO:0007669"/>
    <property type="project" value="TreeGrafter"/>
</dbReference>
<dbReference type="EMBL" id="NIDF01000014">
    <property type="protein sequence ID" value="TYJ57300.1"/>
    <property type="molecule type" value="Genomic_DNA"/>
</dbReference>
<comment type="caution">
    <text evidence="3">The sequence shown here is derived from an EMBL/GenBank/DDBJ whole genome shotgun (WGS) entry which is preliminary data.</text>
</comment>
<keyword evidence="1" id="KW-0472">Membrane</keyword>
<dbReference type="AlphaFoldDB" id="A0A5D3B528"/>
<accession>A0A5D3B528</accession>
<feature type="transmembrane region" description="Helical" evidence="1">
    <location>
        <begin position="604"/>
        <end position="623"/>
    </location>
</feature>
<gene>
    <name evidence="3" type="ORF">B9479_002033</name>
</gene>
<dbReference type="Pfam" id="PF02383">
    <property type="entry name" value="Syja_N"/>
    <property type="match status" value="1"/>
</dbReference>
<protein>
    <recommendedName>
        <fullName evidence="2">SAC domain-containing protein</fullName>
    </recommendedName>
</protein>
<evidence type="ECO:0000256" key="1">
    <source>
        <dbReference type="SAM" id="Phobius"/>
    </source>
</evidence>
<name>A0A5D3B528_9TREE</name>
<evidence type="ECO:0000313" key="4">
    <source>
        <dbReference type="Proteomes" id="UP000322245"/>
    </source>
</evidence>
<dbReference type="GO" id="GO:0043812">
    <property type="term" value="F:phosphatidylinositol-4-phosphate phosphatase activity"/>
    <property type="evidence" value="ECO:0007669"/>
    <property type="project" value="TreeGrafter"/>
</dbReference>
<proteinExistence type="predicted"/>
<dbReference type="PANTHER" id="PTHR45662">
    <property type="entry name" value="PHOSPHATIDYLINOSITIDE PHOSPHATASE SAC1"/>
    <property type="match status" value="1"/>
</dbReference>
<keyword evidence="1" id="KW-0812">Transmembrane</keyword>
<evidence type="ECO:0000259" key="2">
    <source>
        <dbReference type="PROSITE" id="PS50275"/>
    </source>
</evidence>
<feature type="transmembrane region" description="Helical" evidence="1">
    <location>
        <begin position="630"/>
        <end position="650"/>
    </location>
</feature>
<dbReference type="GO" id="GO:0005783">
    <property type="term" value="C:endoplasmic reticulum"/>
    <property type="evidence" value="ECO:0007669"/>
    <property type="project" value="TreeGrafter"/>
</dbReference>
<dbReference type="Proteomes" id="UP000322245">
    <property type="component" value="Unassembled WGS sequence"/>
</dbReference>
<organism evidence="3 4">
    <name type="scientific">Cryptococcus floricola</name>
    <dbReference type="NCBI Taxonomy" id="2591691"/>
    <lineage>
        <taxon>Eukaryota</taxon>
        <taxon>Fungi</taxon>
        <taxon>Dikarya</taxon>
        <taxon>Basidiomycota</taxon>
        <taxon>Agaricomycotina</taxon>
        <taxon>Tremellomycetes</taxon>
        <taxon>Tremellales</taxon>
        <taxon>Cryptococcaceae</taxon>
        <taxon>Cryptococcus</taxon>
    </lineage>
</organism>